<dbReference type="InterPro" id="IPR049054">
    <property type="entry name" value="CN_hydtase_beta-like_N"/>
</dbReference>
<evidence type="ECO:0000313" key="3">
    <source>
        <dbReference type="EMBL" id="MCT8971602.1"/>
    </source>
</evidence>
<dbReference type="AlphaFoldDB" id="A0AAW5QWT9"/>
<evidence type="ECO:0000256" key="1">
    <source>
        <dbReference type="SAM" id="MobiDB-lite"/>
    </source>
</evidence>
<reference evidence="3 4" key="1">
    <citation type="submission" date="2022-04" db="EMBL/GenBank/DDBJ databases">
        <authorList>
            <person name="Ye Y.-Q."/>
            <person name="Du Z.-J."/>
        </authorList>
    </citation>
    <scope>NUCLEOTIDE SEQUENCE [LARGE SCALE GENOMIC DNA]</scope>
    <source>
        <strain evidence="3 4">A6E488</strain>
    </source>
</reference>
<dbReference type="NCBIfam" id="TIGR03889">
    <property type="entry name" value="nitrile_acc"/>
    <property type="match status" value="1"/>
</dbReference>
<dbReference type="InterPro" id="IPR023808">
    <property type="entry name" value="Nitrile_Hydratase_acc_put"/>
</dbReference>
<dbReference type="Pfam" id="PF21006">
    <property type="entry name" value="NHase_beta_N"/>
    <property type="match status" value="1"/>
</dbReference>
<evidence type="ECO:0000313" key="4">
    <source>
        <dbReference type="Proteomes" id="UP001320898"/>
    </source>
</evidence>
<evidence type="ECO:0000259" key="2">
    <source>
        <dbReference type="Pfam" id="PF21006"/>
    </source>
</evidence>
<feature type="compositionally biased region" description="Basic and acidic residues" evidence="1">
    <location>
        <begin position="98"/>
        <end position="111"/>
    </location>
</feature>
<feature type="region of interest" description="Disordered" evidence="1">
    <location>
        <begin position="98"/>
        <end position="131"/>
    </location>
</feature>
<dbReference type="InterPro" id="IPR008990">
    <property type="entry name" value="Elect_transpt_acc-like_dom_sf"/>
</dbReference>
<name>A0AAW5QWT9_9HYPH</name>
<sequence length="131" mass="14249">MSPPEAPRPEIATALETLPSIPRDRYGPVFAEPWHAQAFAMTVELNAGGHFTWSEWADTLGAELKRAGPHATGDDAYYSAWLSALERLLDRKGIVPEAERSGRESAWDRAAKATPHGQPIELGAENTEKAG</sequence>
<accession>A0AAW5QWT9</accession>
<feature type="domain" description="Nitrile hydratase beta subunit-like N-terminal" evidence="2">
    <location>
        <begin position="23"/>
        <end position="109"/>
    </location>
</feature>
<dbReference type="EMBL" id="JALIDZ010000003">
    <property type="protein sequence ID" value="MCT8971602.1"/>
    <property type="molecule type" value="Genomic_DNA"/>
</dbReference>
<dbReference type="Proteomes" id="UP001320898">
    <property type="component" value="Unassembled WGS sequence"/>
</dbReference>
<comment type="caution">
    <text evidence="3">The sequence shown here is derived from an EMBL/GenBank/DDBJ whole genome shotgun (WGS) entry which is preliminary data.</text>
</comment>
<dbReference type="RefSeq" id="WP_261615178.1">
    <property type="nucleotide sequence ID" value="NZ_JALIDZ010000003.1"/>
</dbReference>
<protein>
    <submittedName>
        <fullName evidence="3">Nitrile hydratase accessory protein</fullName>
    </submittedName>
</protein>
<organism evidence="3 4">
    <name type="scientific">Microbaculum marinisediminis</name>
    <dbReference type="NCBI Taxonomy" id="2931392"/>
    <lineage>
        <taxon>Bacteria</taxon>
        <taxon>Pseudomonadati</taxon>
        <taxon>Pseudomonadota</taxon>
        <taxon>Alphaproteobacteria</taxon>
        <taxon>Hyphomicrobiales</taxon>
        <taxon>Tepidamorphaceae</taxon>
        <taxon>Microbaculum</taxon>
    </lineage>
</organism>
<dbReference type="SUPFAM" id="SSF50090">
    <property type="entry name" value="Electron transport accessory proteins"/>
    <property type="match status" value="1"/>
</dbReference>
<gene>
    <name evidence="3" type="ORF">MUB46_07025</name>
</gene>
<dbReference type="InterPro" id="IPR042262">
    <property type="entry name" value="CN_hydtase_beta_C"/>
</dbReference>
<dbReference type="Gene3D" id="1.10.472.20">
    <property type="entry name" value="Nitrile hydratase, beta subunit"/>
    <property type="match status" value="1"/>
</dbReference>
<proteinExistence type="predicted"/>
<keyword evidence="4" id="KW-1185">Reference proteome</keyword>